<comment type="caution">
    <text evidence="2">The sequence shown here is derived from an EMBL/GenBank/DDBJ whole genome shotgun (WGS) entry which is preliminary data.</text>
</comment>
<feature type="compositionally biased region" description="Polar residues" evidence="1">
    <location>
        <begin position="138"/>
        <end position="149"/>
    </location>
</feature>
<dbReference type="RefSeq" id="WP_003890794.1">
    <property type="nucleotide sequence ID" value="NZ_ANBO01000012.1"/>
</dbReference>
<protein>
    <submittedName>
        <fullName evidence="2">Uncharacterized protein</fullName>
    </submittedName>
</protein>
<reference evidence="2 3" key="1">
    <citation type="submission" date="2012-10" db="EMBL/GenBank/DDBJ databases">
        <title>The draft sequence of the Mycobacterium pheli genome.</title>
        <authorList>
            <person name="Pettersson B.M.F."/>
            <person name="Das S."/>
            <person name="Dasgupta S."/>
            <person name="Bhattacharya A."/>
            <person name="Kirsebom L.A."/>
        </authorList>
    </citation>
    <scope>NUCLEOTIDE SEQUENCE [LARGE SCALE GENOMIC DNA]</scope>
    <source>
        <strain evidence="2 3">CCUG 21000</strain>
    </source>
</reference>
<sequence length="159" mass="18046">MNTVLYLSVDGAVYETRAYTPADIDRLIHDHQLECLSSADRQFDFWFSPAAAGCQRRVNRTATELLLATTSFTPKDVPLLRGCVVIATHDHDGDLDGLSWQQLDLLSEAERSLPEREARRLRRRIDRDDRRHGLAPRTSPSAQTRNVRSNRGLRGLSHP</sequence>
<dbReference type="AlphaFoldDB" id="A0A5N5V0V4"/>
<dbReference type="Proteomes" id="UP000325690">
    <property type="component" value="Unassembled WGS sequence"/>
</dbReference>
<keyword evidence="3" id="KW-1185">Reference proteome</keyword>
<dbReference type="EMBL" id="ANBP01000023">
    <property type="protein sequence ID" value="KAB7754767.1"/>
    <property type="molecule type" value="Genomic_DNA"/>
</dbReference>
<evidence type="ECO:0000313" key="3">
    <source>
        <dbReference type="Proteomes" id="UP000325690"/>
    </source>
</evidence>
<evidence type="ECO:0000256" key="1">
    <source>
        <dbReference type="SAM" id="MobiDB-lite"/>
    </source>
</evidence>
<proteinExistence type="predicted"/>
<feature type="region of interest" description="Disordered" evidence="1">
    <location>
        <begin position="123"/>
        <end position="159"/>
    </location>
</feature>
<organism evidence="2 3">
    <name type="scientific">Mycolicibacterium phlei DSM 43239 = CCUG 21000</name>
    <dbReference type="NCBI Taxonomy" id="1226750"/>
    <lineage>
        <taxon>Bacteria</taxon>
        <taxon>Bacillati</taxon>
        <taxon>Actinomycetota</taxon>
        <taxon>Actinomycetes</taxon>
        <taxon>Mycobacteriales</taxon>
        <taxon>Mycobacteriaceae</taxon>
        <taxon>Mycolicibacterium</taxon>
    </lineage>
</organism>
<gene>
    <name evidence="2" type="ORF">MPHL21000_16660</name>
</gene>
<evidence type="ECO:0000313" key="2">
    <source>
        <dbReference type="EMBL" id="KAB7754767.1"/>
    </source>
</evidence>
<dbReference type="GeneID" id="74305274"/>
<accession>A0A5N5V0V4</accession>
<name>A0A5N5V0V4_MYCPH</name>